<comment type="subunit">
    <text evidence="13">Component of the ATP synthase complex composed at least of ATP5F1A/subunit alpha, ATP5F1B/subunit beta, ATP5MC1/subunit c (homooctomer), MT-ATP6/subunit a, MT-ATP8/subunit 8, ATP5ME/subunit e, ATP5MF/subunit f, ATP5MG/subunit g, ATP5MK/subunit k, ATP5MJ/subunit j, ATP5F1C/subunit gamma, ATP5F1D/subunit delta, ATP5F1E/subunit epsilon, ATP5PF/subunit F6, ATP5PB/subunit b, ATP5PD/subunit d, ATP5PO/subunit OSCP. ATP synthase complex consists of a soluble F(1) head domain (subunits alpha(3) and beta(3)) - the catalytic core - and a membrane F(0) domain - the membrane proton channel (subunits c, a, 8, e, f, g, k and j). These two domains are linked by a central stalk (subunits gamma, delta, and epsilon) rotating inside the F1 region and a stationary peripheral stalk (subunits F6, b, d, and OSCP).</text>
</comment>
<evidence type="ECO:0000256" key="9">
    <source>
        <dbReference type="ARBA" id="ARBA00023128"/>
    </source>
</evidence>
<keyword evidence="4 15" id="KW-0138">CF(0)</keyword>
<keyword evidence="3 15" id="KW-0813">Transport</keyword>
<dbReference type="InterPro" id="IPR008386">
    <property type="entry name" value="ATP_synth_F0_esu_mt"/>
</dbReference>
<evidence type="ECO:0000256" key="13">
    <source>
        <dbReference type="ARBA" id="ARBA00064647"/>
    </source>
</evidence>
<evidence type="ECO:0000256" key="10">
    <source>
        <dbReference type="ARBA" id="ARBA00023136"/>
    </source>
</evidence>
<evidence type="ECO:0000256" key="15">
    <source>
        <dbReference type="RuleBase" id="RU367005"/>
    </source>
</evidence>
<evidence type="ECO:0000256" key="3">
    <source>
        <dbReference type="ARBA" id="ARBA00022448"/>
    </source>
</evidence>
<comment type="similarity">
    <text evidence="2 15">Belongs to the ATPase e subunit family.</text>
</comment>
<keyword evidence="7" id="KW-0007">Acetylation</keyword>
<evidence type="ECO:0000256" key="5">
    <source>
        <dbReference type="ARBA" id="ARBA00022781"/>
    </source>
</evidence>
<comment type="subunit">
    <text evidence="15">F-type ATPases have 2 components, CF(1) - the catalytic core - and CF(0) - the membrane proton channel. CF(1) and CF(0) have multiple subunits.</text>
</comment>
<sequence length="80" mass="9364">MATPVKVSPLIKTARYALLGLGIMYGYKHNETLKVRRAKERVIEIEAKDEYLRQKKEADDKARIEFERDSILFQKTPPKE</sequence>
<protein>
    <recommendedName>
        <fullName evidence="14 15">ATP synthase F(0) complex subunit e, mitochondrial</fullName>
    </recommendedName>
</protein>
<comment type="subcellular location">
    <subcellularLocation>
        <location evidence="1 15">Mitochondrion inner membrane</location>
    </subcellularLocation>
</comment>
<evidence type="ECO:0000256" key="11">
    <source>
        <dbReference type="ARBA" id="ARBA00023310"/>
    </source>
</evidence>
<accession>A0ABP0F7C3</accession>
<keyword evidence="9 15" id="KW-0496">Mitochondrion</keyword>
<dbReference type="EMBL" id="CAWYQH010000024">
    <property type="protein sequence ID" value="CAK8675623.1"/>
    <property type="molecule type" value="Genomic_DNA"/>
</dbReference>
<dbReference type="Proteomes" id="UP001642483">
    <property type="component" value="Unassembled WGS sequence"/>
</dbReference>
<gene>
    <name evidence="16" type="ORF">CVLEPA_LOCUS5183</name>
</gene>
<evidence type="ECO:0000256" key="12">
    <source>
        <dbReference type="ARBA" id="ARBA00057306"/>
    </source>
</evidence>
<keyword evidence="6 15" id="KW-0999">Mitochondrion inner membrane</keyword>
<comment type="caution">
    <text evidence="16">The sequence shown here is derived from an EMBL/GenBank/DDBJ whole genome shotgun (WGS) entry which is preliminary data.</text>
</comment>
<dbReference type="PANTHER" id="PTHR12427">
    <property type="entry name" value="ATP SYNTHASE E CHAIN, MITOCHONDRIAL"/>
    <property type="match status" value="1"/>
</dbReference>
<keyword evidence="10" id="KW-0472">Membrane</keyword>
<name>A0ABP0F7C3_CLALP</name>
<evidence type="ECO:0000256" key="8">
    <source>
        <dbReference type="ARBA" id="ARBA00023065"/>
    </source>
</evidence>
<comment type="function">
    <text evidence="12 15">Subunit e, of the mitochondrial membrane ATP synthase complex (F(1)F(0) ATP synthase or Complex V) that produces ATP from ADP in the presence of a proton gradient across the membrane which is generated by electron transport complexes of the respiratory chain. ATP synthase complex consist of a soluble F(1) head domain - the catalytic core - and a membrane F(1) domain - the membrane proton channel. These two domains are linked by a central stalk rotating inside the F(1) region and a stationary peripheral stalk. During catalysis, ATP synthesis in the catalytic domain of F(1) is coupled via a rotary mechanism of the central stalk subunits to proton translocation. In vivo, can only synthesize ATP although its ATP hydrolase activity can be activated artificially in vitro. Part of the complex F(0) domain.</text>
</comment>
<organism evidence="16 17">
    <name type="scientific">Clavelina lepadiformis</name>
    <name type="common">Light-bulb sea squirt</name>
    <name type="synonym">Ascidia lepadiformis</name>
    <dbReference type="NCBI Taxonomy" id="159417"/>
    <lineage>
        <taxon>Eukaryota</taxon>
        <taxon>Metazoa</taxon>
        <taxon>Chordata</taxon>
        <taxon>Tunicata</taxon>
        <taxon>Ascidiacea</taxon>
        <taxon>Aplousobranchia</taxon>
        <taxon>Clavelinidae</taxon>
        <taxon>Clavelina</taxon>
    </lineage>
</organism>
<keyword evidence="5 15" id="KW-0375">Hydrogen ion transport</keyword>
<keyword evidence="8 15" id="KW-0406">Ion transport</keyword>
<keyword evidence="17" id="KW-1185">Reference proteome</keyword>
<evidence type="ECO:0000313" key="16">
    <source>
        <dbReference type="EMBL" id="CAK8675623.1"/>
    </source>
</evidence>
<evidence type="ECO:0000256" key="6">
    <source>
        <dbReference type="ARBA" id="ARBA00022792"/>
    </source>
</evidence>
<evidence type="ECO:0000256" key="4">
    <source>
        <dbReference type="ARBA" id="ARBA00022547"/>
    </source>
</evidence>
<keyword evidence="11 15" id="KW-0066">ATP synthesis</keyword>
<evidence type="ECO:0000256" key="14">
    <source>
        <dbReference type="ARBA" id="ARBA00074682"/>
    </source>
</evidence>
<dbReference type="PANTHER" id="PTHR12427:SF1">
    <property type="entry name" value="ATP SYNTHASE SUBUNIT E, MITOCHONDRIAL"/>
    <property type="match status" value="1"/>
</dbReference>
<proteinExistence type="inferred from homology"/>
<reference evidence="16 17" key="1">
    <citation type="submission" date="2024-02" db="EMBL/GenBank/DDBJ databases">
        <authorList>
            <person name="Daric V."/>
            <person name="Darras S."/>
        </authorList>
    </citation>
    <scope>NUCLEOTIDE SEQUENCE [LARGE SCALE GENOMIC DNA]</scope>
</reference>
<evidence type="ECO:0000256" key="7">
    <source>
        <dbReference type="ARBA" id="ARBA00022990"/>
    </source>
</evidence>
<evidence type="ECO:0000256" key="2">
    <source>
        <dbReference type="ARBA" id="ARBA00007333"/>
    </source>
</evidence>
<evidence type="ECO:0000313" key="17">
    <source>
        <dbReference type="Proteomes" id="UP001642483"/>
    </source>
</evidence>
<evidence type="ECO:0000256" key="1">
    <source>
        <dbReference type="ARBA" id="ARBA00004273"/>
    </source>
</evidence>
<dbReference type="Pfam" id="PF05680">
    <property type="entry name" value="ATP-synt_E"/>
    <property type="match status" value="1"/>
</dbReference>